<accession>A0ABU9A8Y5</accession>
<dbReference type="EMBL" id="JBBNAW010000080">
    <property type="protein sequence ID" value="MEK2612343.1"/>
    <property type="molecule type" value="Genomic_DNA"/>
</dbReference>
<name>A0ABU9A8Y5_9PSED</name>
<comment type="caution">
    <text evidence="1">The sequence shown here is derived from an EMBL/GenBank/DDBJ whole genome shotgun (WGS) entry which is preliminary data.</text>
</comment>
<feature type="non-terminal residue" evidence="1">
    <location>
        <position position="1"/>
    </location>
</feature>
<organism evidence="1 2">
    <name type="scientific">Pseudomonas shirazensis</name>
    <dbReference type="NCBI Taxonomy" id="2745494"/>
    <lineage>
        <taxon>Bacteria</taxon>
        <taxon>Pseudomonadati</taxon>
        <taxon>Pseudomonadota</taxon>
        <taxon>Gammaproteobacteria</taxon>
        <taxon>Pseudomonadales</taxon>
        <taxon>Pseudomonadaceae</taxon>
        <taxon>Pseudomonas</taxon>
    </lineage>
</organism>
<keyword evidence="2" id="KW-1185">Reference proteome</keyword>
<protein>
    <submittedName>
        <fullName evidence="1">Uncharacterized protein</fullName>
    </submittedName>
</protein>
<proteinExistence type="predicted"/>
<reference evidence="1 2" key="1">
    <citation type="submission" date="2024-03" db="EMBL/GenBank/DDBJ databases">
        <title>Screening, Identification and Application of a Plant Lactobacillus Strain.</title>
        <authorList>
            <person name="Li Y.L."/>
        </authorList>
    </citation>
    <scope>NUCLEOTIDE SEQUENCE [LARGE SCALE GENOMIC DNA]</scope>
    <source>
        <strain evidence="1 2">JDB</strain>
    </source>
</reference>
<sequence>QIADTETPVTVKVTGVAATEADAKVTFNFELSEKPQAGSDPVVLNVRIGSTDYTVNIDSNGKGSIQVPNPNSEDVYKDASQLVATVT</sequence>
<dbReference type="Proteomes" id="UP001386972">
    <property type="component" value="Unassembled WGS sequence"/>
</dbReference>
<dbReference type="RefSeq" id="WP_340613443.1">
    <property type="nucleotide sequence ID" value="NZ_JBBNAW010000080.1"/>
</dbReference>
<feature type="non-terminal residue" evidence="1">
    <location>
        <position position="87"/>
    </location>
</feature>
<evidence type="ECO:0000313" key="1">
    <source>
        <dbReference type="EMBL" id="MEK2612343.1"/>
    </source>
</evidence>
<evidence type="ECO:0000313" key="2">
    <source>
        <dbReference type="Proteomes" id="UP001386972"/>
    </source>
</evidence>
<gene>
    <name evidence="1" type="ORF">WLF18_24975</name>
</gene>